<evidence type="ECO:0000256" key="1">
    <source>
        <dbReference type="SAM" id="MobiDB-lite"/>
    </source>
</evidence>
<sequence length="140" mass="15893">MMMRVMMKNNEEDLHHQSAGENEGNKEENNEKEDSNATRRASRLTLDVSRGNIYDDSVGSPDSEGDILGVLDTPDCLDESLSTGLKYVPYSHIFEPLRLSELMPLVFIRNQNITLKVIEMEILPSTLTFFNQCMLSFGNF</sequence>
<evidence type="ECO:0000313" key="2">
    <source>
        <dbReference type="EMBL" id="KAB7499438.1"/>
    </source>
</evidence>
<feature type="region of interest" description="Disordered" evidence="1">
    <location>
        <begin position="1"/>
        <end position="44"/>
    </location>
</feature>
<comment type="caution">
    <text evidence="2">The sequence shown here is derived from an EMBL/GenBank/DDBJ whole genome shotgun (WGS) entry which is preliminary data.</text>
</comment>
<keyword evidence="3" id="KW-1185">Reference proteome</keyword>
<dbReference type="AlphaFoldDB" id="A0A5N5SZU8"/>
<reference evidence="2 3" key="1">
    <citation type="journal article" date="2019" name="PLoS Biol.">
        <title>Sex chromosomes control vertical transmission of feminizing Wolbachia symbionts in an isopod.</title>
        <authorList>
            <person name="Becking T."/>
            <person name="Chebbi M.A."/>
            <person name="Giraud I."/>
            <person name="Moumen B."/>
            <person name="Laverre T."/>
            <person name="Caubet Y."/>
            <person name="Peccoud J."/>
            <person name="Gilbert C."/>
            <person name="Cordaux R."/>
        </authorList>
    </citation>
    <scope>NUCLEOTIDE SEQUENCE [LARGE SCALE GENOMIC DNA]</scope>
    <source>
        <strain evidence="2">ANa2</strain>
        <tissue evidence="2">Whole body excluding digestive tract and cuticle</tissue>
    </source>
</reference>
<name>A0A5N5SZU8_9CRUS</name>
<organism evidence="2 3">
    <name type="scientific">Armadillidium nasatum</name>
    <dbReference type="NCBI Taxonomy" id="96803"/>
    <lineage>
        <taxon>Eukaryota</taxon>
        <taxon>Metazoa</taxon>
        <taxon>Ecdysozoa</taxon>
        <taxon>Arthropoda</taxon>
        <taxon>Crustacea</taxon>
        <taxon>Multicrustacea</taxon>
        <taxon>Malacostraca</taxon>
        <taxon>Eumalacostraca</taxon>
        <taxon>Peracarida</taxon>
        <taxon>Isopoda</taxon>
        <taxon>Oniscidea</taxon>
        <taxon>Crinocheta</taxon>
        <taxon>Armadillidiidae</taxon>
        <taxon>Armadillidium</taxon>
    </lineage>
</organism>
<proteinExistence type="predicted"/>
<protein>
    <submittedName>
        <fullName evidence="2">Uncharacterized protein</fullName>
    </submittedName>
</protein>
<dbReference type="EMBL" id="SEYY01018344">
    <property type="protein sequence ID" value="KAB7499438.1"/>
    <property type="molecule type" value="Genomic_DNA"/>
</dbReference>
<feature type="compositionally biased region" description="Basic and acidic residues" evidence="1">
    <location>
        <begin position="9"/>
        <end position="37"/>
    </location>
</feature>
<dbReference type="Proteomes" id="UP000326759">
    <property type="component" value="Unassembled WGS sequence"/>
</dbReference>
<gene>
    <name evidence="2" type="ORF">Anas_01186</name>
</gene>
<accession>A0A5N5SZU8</accession>
<evidence type="ECO:0000313" key="3">
    <source>
        <dbReference type="Proteomes" id="UP000326759"/>
    </source>
</evidence>